<evidence type="ECO:0000256" key="5">
    <source>
        <dbReference type="SAM" id="SignalP"/>
    </source>
</evidence>
<evidence type="ECO:0000313" key="8">
    <source>
        <dbReference type="Proteomes" id="UP000092876"/>
    </source>
</evidence>
<evidence type="ECO:0000256" key="4">
    <source>
        <dbReference type="PROSITE-ProRule" id="PRU00433"/>
    </source>
</evidence>
<dbReference type="Proteomes" id="UP000092876">
    <property type="component" value="Unassembled WGS sequence"/>
</dbReference>
<dbReference type="GeneID" id="94232961"/>
<dbReference type="Pfam" id="PF13442">
    <property type="entry name" value="Cytochrome_CBB3"/>
    <property type="match status" value="1"/>
</dbReference>
<protein>
    <submittedName>
        <fullName evidence="7">Cytochrome c</fullName>
    </submittedName>
</protein>
<dbReference type="EMBL" id="FLQP01000003">
    <property type="protein sequence ID" value="SBS60406.1"/>
    <property type="molecule type" value="Genomic_DNA"/>
</dbReference>
<dbReference type="InterPro" id="IPR036909">
    <property type="entry name" value="Cyt_c-like_dom_sf"/>
</dbReference>
<dbReference type="GO" id="GO:0020037">
    <property type="term" value="F:heme binding"/>
    <property type="evidence" value="ECO:0007669"/>
    <property type="project" value="InterPro"/>
</dbReference>
<organism evidence="7 8">
    <name type="scientific">Vibrio atlanticus</name>
    <dbReference type="NCBI Taxonomy" id="693153"/>
    <lineage>
        <taxon>Bacteria</taxon>
        <taxon>Pseudomonadati</taxon>
        <taxon>Pseudomonadota</taxon>
        <taxon>Gammaproteobacteria</taxon>
        <taxon>Vibrionales</taxon>
        <taxon>Vibrionaceae</taxon>
        <taxon>Vibrio</taxon>
    </lineage>
</organism>
<reference evidence="8" key="1">
    <citation type="submission" date="2016-06" db="EMBL/GenBank/DDBJ databases">
        <authorList>
            <person name="Rodrigo-Torres Lidia"/>
            <person name="Arahal R.David."/>
        </authorList>
    </citation>
    <scope>NUCLEOTIDE SEQUENCE [LARGE SCALE GENOMIC DNA]</scope>
    <source>
        <strain evidence="8">CECT 7223</strain>
    </source>
</reference>
<evidence type="ECO:0000313" key="7">
    <source>
        <dbReference type="EMBL" id="SBS60406.1"/>
    </source>
</evidence>
<gene>
    <name evidence="7" type="ORF">VAT7223_00151</name>
</gene>
<accession>A0A1C3IGA7</accession>
<evidence type="ECO:0000256" key="2">
    <source>
        <dbReference type="ARBA" id="ARBA00022723"/>
    </source>
</evidence>
<dbReference type="AlphaFoldDB" id="A0A1C3IGA7"/>
<dbReference type="Gene3D" id="1.10.760.10">
    <property type="entry name" value="Cytochrome c-like domain"/>
    <property type="match status" value="1"/>
</dbReference>
<evidence type="ECO:0000259" key="6">
    <source>
        <dbReference type="PROSITE" id="PS51007"/>
    </source>
</evidence>
<dbReference type="GO" id="GO:0009055">
    <property type="term" value="F:electron transfer activity"/>
    <property type="evidence" value="ECO:0007669"/>
    <property type="project" value="InterPro"/>
</dbReference>
<name>A0A1C3IGA7_9VIBR</name>
<feature type="chain" id="PRO_5008675423" evidence="5">
    <location>
        <begin position="27"/>
        <end position="121"/>
    </location>
</feature>
<dbReference type="RefSeq" id="WP_065678015.1">
    <property type="nucleotide sequence ID" value="NZ_AP025460.1"/>
</dbReference>
<feature type="domain" description="Cytochrome c" evidence="6">
    <location>
        <begin position="33"/>
        <end position="121"/>
    </location>
</feature>
<dbReference type="GO" id="GO:0046872">
    <property type="term" value="F:metal ion binding"/>
    <property type="evidence" value="ECO:0007669"/>
    <property type="project" value="UniProtKB-KW"/>
</dbReference>
<dbReference type="InterPro" id="IPR009056">
    <property type="entry name" value="Cyt_c-like_dom"/>
</dbReference>
<feature type="signal peptide" evidence="5">
    <location>
        <begin position="1"/>
        <end position="26"/>
    </location>
</feature>
<evidence type="ECO:0000256" key="1">
    <source>
        <dbReference type="ARBA" id="ARBA00022617"/>
    </source>
</evidence>
<dbReference type="PROSITE" id="PS51007">
    <property type="entry name" value="CYTC"/>
    <property type="match status" value="1"/>
</dbReference>
<proteinExistence type="predicted"/>
<sequence>MKTMNHLHVLAFLGLVASMMTFNASAASEIDARHFANGKAKYTQLCRVCHGDKGHGDGPTAASLPHKPANIANKLGGFFTSPSSLADDILEGNVEQGMPAWKGTITKQDALDILTYVETIQ</sequence>
<keyword evidence="1 4" id="KW-0349">Heme</keyword>
<dbReference type="SUPFAM" id="SSF46626">
    <property type="entry name" value="Cytochrome c"/>
    <property type="match status" value="1"/>
</dbReference>
<keyword evidence="3 4" id="KW-0408">Iron</keyword>
<evidence type="ECO:0000256" key="3">
    <source>
        <dbReference type="ARBA" id="ARBA00023004"/>
    </source>
</evidence>
<keyword evidence="2 4" id="KW-0479">Metal-binding</keyword>
<keyword evidence="5" id="KW-0732">Signal</keyword>